<dbReference type="PANTHER" id="PTHR21666:SF289">
    <property type="entry name" value="L-ALA--D-GLU ENDOPEPTIDASE"/>
    <property type="match status" value="1"/>
</dbReference>
<comment type="caution">
    <text evidence="3">The sequence shown here is derived from an EMBL/GenBank/DDBJ whole genome shotgun (WGS) entry which is preliminary data.</text>
</comment>
<reference evidence="3 4" key="1">
    <citation type="submission" date="2019-10" db="EMBL/GenBank/DDBJ databases">
        <title>Extracellular Electron Transfer in a Candidatus Methanoperedens spp. Enrichment Culture.</title>
        <authorList>
            <person name="Berger S."/>
            <person name="Rangel Shaw D."/>
            <person name="Berben T."/>
            <person name="In 'T Zandt M."/>
            <person name="Frank J."/>
            <person name="Reimann J."/>
            <person name="Jetten M.S.M."/>
            <person name="Welte C.U."/>
        </authorList>
    </citation>
    <scope>NUCLEOTIDE SEQUENCE [LARGE SCALE GENOMIC DNA]</scope>
    <source>
        <strain evidence="3">SB12</strain>
    </source>
</reference>
<dbReference type="SUPFAM" id="SSF51261">
    <property type="entry name" value="Duplicated hybrid motif"/>
    <property type="match status" value="1"/>
</dbReference>
<dbReference type="AlphaFoldDB" id="A0A833H2D8"/>
<organism evidence="3 4">
    <name type="scientific">Leptonema illini</name>
    <dbReference type="NCBI Taxonomy" id="183"/>
    <lineage>
        <taxon>Bacteria</taxon>
        <taxon>Pseudomonadati</taxon>
        <taxon>Spirochaetota</taxon>
        <taxon>Spirochaetia</taxon>
        <taxon>Leptospirales</taxon>
        <taxon>Leptospiraceae</taxon>
        <taxon>Leptonema</taxon>
    </lineage>
</organism>
<evidence type="ECO:0000259" key="2">
    <source>
        <dbReference type="Pfam" id="PF01551"/>
    </source>
</evidence>
<protein>
    <submittedName>
        <fullName evidence="3">M23 family metallopeptidase</fullName>
    </submittedName>
</protein>
<name>A0A833H2D8_9LEPT</name>
<keyword evidence="1" id="KW-0732">Signal</keyword>
<dbReference type="InterPro" id="IPR011055">
    <property type="entry name" value="Dup_hybrid_motif"/>
</dbReference>
<evidence type="ECO:0000256" key="1">
    <source>
        <dbReference type="ARBA" id="ARBA00022729"/>
    </source>
</evidence>
<dbReference type="Proteomes" id="UP000460298">
    <property type="component" value="Unassembled WGS sequence"/>
</dbReference>
<dbReference type="EMBL" id="WBUI01000006">
    <property type="protein sequence ID" value="KAB2933244.1"/>
    <property type="molecule type" value="Genomic_DNA"/>
</dbReference>
<dbReference type="GO" id="GO:0004222">
    <property type="term" value="F:metalloendopeptidase activity"/>
    <property type="evidence" value="ECO:0007669"/>
    <property type="project" value="TreeGrafter"/>
</dbReference>
<dbReference type="CDD" id="cd12797">
    <property type="entry name" value="M23_peptidase"/>
    <property type="match status" value="1"/>
</dbReference>
<sequence length="312" mass="35069">MSSKFPYLLLPFLLLSVLTSLPDLLRSQTGRFSWPIEKGKSPELAMISSTFGESRTDHFHAGVDIAGDKEEVRPMAGGKLLFYQFQSMNPYRPMPGAGNQIWIDHGEGRWSGYYHLSQFRITKRYVERSNVIALSGNTGRSGGPHLHFFLTENFGTTYVNPMIELLPQAAESNAPVVEHLVFITDRGVSRLKPGEDEKNRIRLTKPYPLFLELRDPGLESGSRRSPRIVEWKLESDAGQKAGGSIDFRRLDFTGGALRLNGEQEFESVYSDSFLRLGDPEIANGINRLTVRAVDHAGNESTTVFVIDVKREY</sequence>
<feature type="domain" description="M23ase beta-sheet core" evidence="2">
    <location>
        <begin position="59"/>
        <end position="153"/>
    </location>
</feature>
<proteinExistence type="predicted"/>
<dbReference type="InterPro" id="IPR016047">
    <property type="entry name" value="M23ase_b-sheet_dom"/>
</dbReference>
<accession>A0A833H2D8</accession>
<dbReference type="Pfam" id="PF01551">
    <property type="entry name" value="Peptidase_M23"/>
    <property type="match status" value="1"/>
</dbReference>
<evidence type="ECO:0000313" key="4">
    <source>
        <dbReference type="Proteomes" id="UP000460298"/>
    </source>
</evidence>
<dbReference type="InterPro" id="IPR050570">
    <property type="entry name" value="Cell_wall_metabolism_enzyme"/>
</dbReference>
<evidence type="ECO:0000313" key="3">
    <source>
        <dbReference type="EMBL" id="KAB2933244.1"/>
    </source>
</evidence>
<dbReference type="PANTHER" id="PTHR21666">
    <property type="entry name" value="PEPTIDASE-RELATED"/>
    <property type="match status" value="1"/>
</dbReference>
<gene>
    <name evidence="3" type="ORF">F9K24_07810</name>
</gene>
<dbReference type="Gene3D" id="2.70.70.10">
    <property type="entry name" value="Glucose Permease (Domain IIA)"/>
    <property type="match status" value="1"/>
</dbReference>